<dbReference type="OrthoDB" id="19329at2759"/>
<evidence type="ECO:0000259" key="1">
    <source>
        <dbReference type="Pfam" id="PF12756"/>
    </source>
</evidence>
<dbReference type="STRING" id="935791.I3EKH6"/>
<evidence type="ECO:0000313" key="3">
    <source>
        <dbReference type="Proteomes" id="UP000002872"/>
    </source>
</evidence>
<proteinExistence type="predicted"/>
<dbReference type="PANTHER" id="PTHR13182:SF8">
    <property type="entry name" value="CYTOPLASMIC 60S SUBUNIT BIOGENESIS FACTOR ZNF622"/>
    <property type="match status" value="1"/>
</dbReference>
<dbReference type="HOGENOM" id="CLU_112982_0_0_1"/>
<dbReference type="InterPro" id="IPR041661">
    <property type="entry name" value="ZN622/Rei1/Reh1_Znf-C2H2"/>
</dbReference>
<dbReference type="Proteomes" id="UP000002872">
    <property type="component" value="Unassembled WGS sequence"/>
</dbReference>
<dbReference type="InterPro" id="IPR040025">
    <property type="entry name" value="Znf622/Rei1/Reh1"/>
</dbReference>
<dbReference type="Pfam" id="PF12756">
    <property type="entry name" value="zf-C2H2_2"/>
    <property type="match status" value="1"/>
</dbReference>
<gene>
    <name evidence="2" type="ORF">NEQG_00493</name>
</gene>
<protein>
    <recommendedName>
        <fullName evidence="1">ZN622/Rei1/Reh1 zinc finger C2H2-type domain-containing protein</fullName>
    </recommendedName>
</protein>
<name>I3EKH6_NEMP3</name>
<dbReference type="OMA" id="ECLYCDE"/>
<keyword evidence="3" id="KW-1185">Reference proteome</keyword>
<dbReference type="GO" id="GO:0030687">
    <property type="term" value="C:preribosome, large subunit precursor"/>
    <property type="evidence" value="ECO:0007669"/>
    <property type="project" value="TreeGrafter"/>
</dbReference>
<dbReference type="FunCoup" id="I3EKH6">
    <property type="interactions" value="97"/>
</dbReference>
<dbReference type="VEuPathDB" id="MicrosporidiaDB:NEQG_00493"/>
<dbReference type="GO" id="GO:0042273">
    <property type="term" value="P:ribosomal large subunit biogenesis"/>
    <property type="evidence" value="ECO:0007669"/>
    <property type="project" value="TreeGrafter"/>
</dbReference>
<feature type="domain" description="ZN622/Rei1/Reh1 zinc finger C2H2-type" evidence="1">
    <location>
        <begin position="71"/>
        <end position="156"/>
    </location>
</feature>
<dbReference type="AlphaFoldDB" id="I3EKH6"/>
<evidence type="ECO:0000313" key="2">
    <source>
        <dbReference type="EMBL" id="EIJ89723.1"/>
    </source>
</evidence>
<dbReference type="PANTHER" id="PTHR13182">
    <property type="entry name" value="ZINC FINGER PROTEIN 622"/>
    <property type="match status" value="1"/>
</dbReference>
<dbReference type="InParanoid" id="I3EKH6"/>
<dbReference type="EMBL" id="GL870876">
    <property type="protein sequence ID" value="EIJ89723.1"/>
    <property type="molecule type" value="Genomic_DNA"/>
</dbReference>
<reference evidence="2" key="1">
    <citation type="submission" date="2011-01" db="EMBL/GenBank/DDBJ databases">
        <title>The Genome Sequence of Nematocida parisii strain ERTm3.</title>
        <authorList>
            <consortium name="The Broad Institute Genome Sequencing Platform"/>
            <consortium name="The Broad Institute Genome Sequencing Center for Infectious Disease"/>
            <person name="Cuomo C."/>
            <person name="Troemel E."/>
            <person name="Young S.K."/>
            <person name="Zeng Q."/>
            <person name="Gargeya S."/>
            <person name="Fitzgerald M."/>
            <person name="Haas B."/>
            <person name="Abouelleil A."/>
            <person name="Alvarado L."/>
            <person name="Arachchi H.M."/>
            <person name="Berlin A."/>
            <person name="Chapman S.B."/>
            <person name="Gearin G."/>
            <person name="Goldberg J."/>
            <person name="Griggs A."/>
            <person name="Gujja S."/>
            <person name="Hansen M."/>
            <person name="Heiman D."/>
            <person name="Howarth C."/>
            <person name="Larimer J."/>
            <person name="Lui A."/>
            <person name="MacDonald P.J.P."/>
            <person name="McCowen C."/>
            <person name="Montmayeur A."/>
            <person name="Murphy C."/>
            <person name="Neiman D."/>
            <person name="Pearson M."/>
            <person name="Priest M."/>
            <person name="Roberts A."/>
            <person name="Saif S."/>
            <person name="Shea T."/>
            <person name="Sisk P."/>
            <person name="Stolte C."/>
            <person name="Sykes S."/>
            <person name="Wortman J."/>
            <person name="Nusbaum C."/>
            <person name="Birren B."/>
        </authorList>
    </citation>
    <scope>NUCLEOTIDE SEQUENCE</scope>
    <source>
        <strain evidence="2">ERTm3</strain>
    </source>
</reference>
<sequence>MKCTTCNKEVENKKEHYKSAIHEENSKRRLAGIEPMDSLEVKECESISVKKPETNNKRTEETGVYALKENECLYCDEIVSGEYIEHLEMHGFKLLLPQYIVNVCGLIKHLKEKIGYCMCTCCNKRFSCISKARSHMVSMHHMNYINTEEYDSFYSYPEKGIGYISQDGSELYLPSGKIAGNKRYNKYYAQTLRDIEYYQDMNKKHTQVVTKEVPEQTEEEKLKIKQFTQRFERNKLKIGRSNNNQKHFRDDWMQ</sequence>
<accession>I3EKH6</accession>
<organism evidence="2 3">
    <name type="scientific">Nematocida parisii (strain ERTm3)</name>
    <name type="common">Nematode killer fungus</name>
    <dbReference type="NCBI Taxonomy" id="935791"/>
    <lineage>
        <taxon>Eukaryota</taxon>
        <taxon>Fungi</taxon>
        <taxon>Fungi incertae sedis</taxon>
        <taxon>Microsporidia</taxon>
        <taxon>Nematocida</taxon>
    </lineage>
</organism>